<dbReference type="OrthoDB" id="537032at2759"/>
<comment type="subcellular location">
    <subcellularLocation>
        <location evidence="1">Membrane</location>
        <topology evidence="1">Multi-pass membrane protein</topology>
    </subcellularLocation>
</comment>
<evidence type="ECO:0000256" key="1">
    <source>
        <dbReference type="ARBA" id="ARBA00004141"/>
    </source>
</evidence>
<dbReference type="SMR" id="A0A1I7RHI1"/>
<evidence type="ECO:0000256" key="7">
    <source>
        <dbReference type="PROSITE-ProRule" id="PRU00205"/>
    </source>
</evidence>
<evidence type="ECO:0000256" key="6">
    <source>
        <dbReference type="ARBA" id="ARBA00023136"/>
    </source>
</evidence>
<feature type="transmembrane region" description="Helical" evidence="9">
    <location>
        <begin position="220"/>
        <end position="247"/>
    </location>
</feature>
<dbReference type="EMBL" id="CAJFDI010000004">
    <property type="protein sequence ID" value="CAD5226312.1"/>
    <property type="molecule type" value="Genomic_DNA"/>
</dbReference>
<feature type="transmembrane region" description="Helical" evidence="9">
    <location>
        <begin position="135"/>
        <end position="153"/>
    </location>
</feature>
<dbReference type="InterPro" id="IPR006634">
    <property type="entry name" value="TLC-dom"/>
</dbReference>
<comment type="pathway">
    <text evidence="3">Sphingolipid metabolism.</text>
</comment>
<evidence type="ECO:0000313" key="14">
    <source>
        <dbReference type="WBParaSite" id="BXY_0015900.1"/>
    </source>
</evidence>
<evidence type="ECO:0000256" key="9">
    <source>
        <dbReference type="SAM" id="Phobius"/>
    </source>
</evidence>
<protein>
    <submittedName>
        <fullName evidence="11">(pine wood nematode) hypothetical protein</fullName>
    </submittedName>
    <submittedName>
        <fullName evidence="14">TLC domain-containing protein</fullName>
    </submittedName>
</protein>
<name>A0A1I7RHI1_BURXY</name>
<dbReference type="WBParaSite" id="BXY_0015900.1">
    <property type="protein sequence ID" value="BXY_0015900.1"/>
    <property type="gene ID" value="BXY_0015900"/>
</dbReference>
<feature type="transmembrane region" description="Helical" evidence="9">
    <location>
        <begin position="92"/>
        <end position="111"/>
    </location>
</feature>
<dbReference type="PANTHER" id="PTHR12560">
    <property type="entry name" value="LONGEVITY ASSURANCE FACTOR 1 LAG1"/>
    <property type="match status" value="1"/>
</dbReference>
<dbReference type="GO" id="GO:0046513">
    <property type="term" value="P:ceramide biosynthetic process"/>
    <property type="evidence" value="ECO:0007669"/>
    <property type="project" value="InterPro"/>
</dbReference>
<dbReference type="SMART" id="SM00724">
    <property type="entry name" value="TLC"/>
    <property type="match status" value="1"/>
</dbReference>
<dbReference type="Pfam" id="PF03798">
    <property type="entry name" value="TRAM_LAG1_CLN8"/>
    <property type="match status" value="1"/>
</dbReference>
<feature type="region of interest" description="Disordered" evidence="8">
    <location>
        <begin position="303"/>
        <end position="329"/>
    </location>
</feature>
<reference evidence="11" key="2">
    <citation type="submission" date="2020-09" db="EMBL/GenBank/DDBJ databases">
        <authorList>
            <person name="Kikuchi T."/>
        </authorList>
    </citation>
    <scope>NUCLEOTIDE SEQUENCE</scope>
    <source>
        <strain evidence="11">Ka4C1</strain>
    </source>
</reference>
<feature type="transmembrane region" description="Helical" evidence="9">
    <location>
        <begin position="35"/>
        <end position="57"/>
    </location>
</feature>
<evidence type="ECO:0000313" key="11">
    <source>
        <dbReference type="EMBL" id="CAD5226312.1"/>
    </source>
</evidence>
<keyword evidence="13" id="KW-1185">Reference proteome</keyword>
<dbReference type="UniPathway" id="UPA00222"/>
<keyword evidence="4 7" id="KW-0812">Transmembrane</keyword>
<evidence type="ECO:0000256" key="5">
    <source>
        <dbReference type="ARBA" id="ARBA00022989"/>
    </source>
</evidence>
<evidence type="ECO:0000256" key="2">
    <source>
        <dbReference type="ARBA" id="ARBA00004760"/>
    </source>
</evidence>
<dbReference type="EMBL" id="CAJFCV020000004">
    <property type="protein sequence ID" value="CAG9115726.1"/>
    <property type="molecule type" value="Genomic_DNA"/>
</dbReference>
<keyword evidence="6 7" id="KW-0472">Membrane</keyword>
<sequence>MVSSLYEQLWNHTYWLPRVNTWSDVPTTPSQLKTALFLAPFIFLIRIFVEAFIGLGLGKLLGYHDRPYLASVYRHISGGFLKNSRTKKILETFWRFAAYSFFFLFGVFALYDKPWLYDVTQGFIAYPKHPVDDVIFWYYMMECSFYFSLLIAAPFDVQRSDSWQMFVHHLITIGLLSFSWTINFVRIGTLILISHDLNDIFLELCKLVRYRRRYPNLSNGLFVVFLISWIASRLIYFPIFVVYTGIVEGPALIQPDYEVFDFSQKPYAPRIILILLIGLMLLHIFWTVLILKIVFKALQEGEASDIRSDSEETDSEDDRNANKKVKKYQ</sequence>
<feature type="domain" description="TLC" evidence="10">
    <location>
        <begin position="87"/>
        <end position="299"/>
    </location>
</feature>
<evidence type="ECO:0000259" key="10">
    <source>
        <dbReference type="PROSITE" id="PS50922"/>
    </source>
</evidence>
<comment type="pathway">
    <text evidence="2">Lipid metabolism; sphingolipid metabolism.</text>
</comment>
<evidence type="ECO:0000313" key="13">
    <source>
        <dbReference type="Proteomes" id="UP000659654"/>
    </source>
</evidence>
<dbReference type="PANTHER" id="PTHR12560:SF0">
    <property type="entry name" value="LD18904P"/>
    <property type="match status" value="1"/>
</dbReference>
<reference evidence="14" key="1">
    <citation type="submission" date="2016-11" db="UniProtKB">
        <authorList>
            <consortium name="WormBaseParasite"/>
        </authorList>
    </citation>
    <scope>IDENTIFICATION</scope>
</reference>
<dbReference type="GO" id="GO:0016020">
    <property type="term" value="C:membrane"/>
    <property type="evidence" value="ECO:0007669"/>
    <property type="project" value="UniProtKB-SubCell"/>
</dbReference>
<evidence type="ECO:0000256" key="3">
    <source>
        <dbReference type="ARBA" id="ARBA00004991"/>
    </source>
</evidence>
<keyword evidence="5 9" id="KW-1133">Transmembrane helix</keyword>
<dbReference type="AlphaFoldDB" id="A0A1I7RHI1"/>
<accession>A0A1I7RHI1</accession>
<organism evidence="12 14">
    <name type="scientific">Bursaphelenchus xylophilus</name>
    <name type="common">Pinewood nematode worm</name>
    <name type="synonym">Aphelenchoides xylophilus</name>
    <dbReference type="NCBI Taxonomy" id="6326"/>
    <lineage>
        <taxon>Eukaryota</taxon>
        <taxon>Metazoa</taxon>
        <taxon>Ecdysozoa</taxon>
        <taxon>Nematoda</taxon>
        <taxon>Chromadorea</taxon>
        <taxon>Rhabditida</taxon>
        <taxon>Tylenchina</taxon>
        <taxon>Tylenchomorpha</taxon>
        <taxon>Aphelenchoidea</taxon>
        <taxon>Aphelenchoididae</taxon>
        <taxon>Bursaphelenchus</taxon>
    </lineage>
</organism>
<evidence type="ECO:0000313" key="12">
    <source>
        <dbReference type="Proteomes" id="UP000095284"/>
    </source>
</evidence>
<gene>
    <name evidence="11" type="ORF">BXYJ_LOCUS8982</name>
</gene>
<evidence type="ECO:0000256" key="4">
    <source>
        <dbReference type="ARBA" id="ARBA00022692"/>
    </source>
</evidence>
<dbReference type="Proteomes" id="UP000659654">
    <property type="component" value="Unassembled WGS sequence"/>
</dbReference>
<dbReference type="Proteomes" id="UP000095284">
    <property type="component" value="Unplaced"/>
</dbReference>
<dbReference type="Proteomes" id="UP000582659">
    <property type="component" value="Unassembled WGS sequence"/>
</dbReference>
<dbReference type="InterPro" id="IPR016439">
    <property type="entry name" value="Lag1/Lac1-like"/>
</dbReference>
<evidence type="ECO:0000256" key="8">
    <source>
        <dbReference type="SAM" id="MobiDB-lite"/>
    </source>
</evidence>
<proteinExistence type="predicted"/>
<dbReference type="GO" id="GO:0050291">
    <property type="term" value="F:sphingosine N-acyltransferase activity"/>
    <property type="evidence" value="ECO:0007669"/>
    <property type="project" value="InterPro"/>
</dbReference>
<feature type="transmembrane region" description="Helical" evidence="9">
    <location>
        <begin position="267"/>
        <end position="291"/>
    </location>
</feature>
<dbReference type="PROSITE" id="PS50922">
    <property type="entry name" value="TLC"/>
    <property type="match status" value="1"/>
</dbReference>
<dbReference type="eggNOG" id="KOG1607">
    <property type="taxonomic scope" value="Eukaryota"/>
</dbReference>